<sequence>MEAEETLRIEVPSSVPIILELVKEMLILEESIPTPLVHEGAVENGQSQLEETSEARLPVQEGDKMVRLPSTEFGDTPVQEETVDPSINNEGIWAEELPTATDIEEVTLESPIQSSEVQDQSPLESSTQLEAGNDPSNTVASELLVVPGLPLRWME</sequence>
<accession>A0ACC2K206</accession>
<evidence type="ECO:0000313" key="1">
    <source>
        <dbReference type="EMBL" id="KAJ8615130.1"/>
    </source>
</evidence>
<dbReference type="EMBL" id="CM056820">
    <property type="protein sequence ID" value="KAJ8615130.1"/>
    <property type="molecule type" value="Genomic_DNA"/>
</dbReference>
<dbReference type="Proteomes" id="UP001234297">
    <property type="component" value="Chromosome 12"/>
</dbReference>
<name>A0ACC2K206_PERAE</name>
<proteinExistence type="predicted"/>
<comment type="caution">
    <text evidence="1">The sequence shown here is derived from an EMBL/GenBank/DDBJ whole genome shotgun (WGS) entry which is preliminary data.</text>
</comment>
<reference evidence="1 2" key="1">
    <citation type="journal article" date="2022" name="Hortic Res">
        <title>A haplotype resolved chromosomal level avocado genome allows analysis of novel avocado genes.</title>
        <authorList>
            <person name="Nath O."/>
            <person name="Fletcher S.J."/>
            <person name="Hayward A."/>
            <person name="Shaw L.M."/>
            <person name="Masouleh A.K."/>
            <person name="Furtado A."/>
            <person name="Henry R.J."/>
            <person name="Mitter N."/>
        </authorList>
    </citation>
    <scope>NUCLEOTIDE SEQUENCE [LARGE SCALE GENOMIC DNA]</scope>
    <source>
        <strain evidence="2">cv. Hass</strain>
    </source>
</reference>
<evidence type="ECO:0000313" key="2">
    <source>
        <dbReference type="Proteomes" id="UP001234297"/>
    </source>
</evidence>
<protein>
    <submittedName>
        <fullName evidence="1">Uncharacterized protein</fullName>
    </submittedName>
</protein>
<keyword evidence="2" id="KW-1185">Reference proteome</keyword>
<organism evidence="1 2">
    <name type="scientific">Persea americana</name>
    <name type="common">Avocado</name>
    <dbReference type="NCBI Taxonomy" id="3435"/>
    <lineage>
        <taxon>Eukaryota</taxon>
        <taxon>Viridiplantae</taxon>
        <taxon>Streptophyta</taxon>
        <taxon>Embryophyta</taxon>
        <taxon>Tracheophyta</taxon>
        <taxon>Spermatophyta</taxon>
        <taxon>Magnoliopsida</taxon>
        <taxon>Magnoliidae</taxon>
        <taxon>Laurales</taxon>
        <taxon>Lauraceae</taxon>
        <taxon>Persea</taxon>
    </lineage>
</organism>
<gene>
    <name evidence="1" type="ORF">MRB53_034502</name>
</gene>